<name>A0A9P1GI08_9DINO</name>
<reference evidence="5" key="1">
    <citation type="submission" date="2022-10" db="EMBL/GenBank/DDBJ databases">
        <authorList>
            <person name="Chen Y."/>
            <person name="Dougan E. K."/>
            <person name="Chan C."/>
            <person name="Rhodes N."/>
            <person name="Thang M."/>
        </authorList>
    </citation>
    <scope>NUCLEOTIDE SEQUENCE</scope>
</reference>
<reference evidence="6 7" key="2">
    <citation type="submission" date="2024-05" db="EMBL/GenBank/DDBJ databases">
        <authorList>
            <person name="Chen Y."/>
            <person name="Shah S."/>
            <person name="Dougan E. K."/>
            <person name="Thang M."/>
            <person name="Chan C."/>
        </authorList>
    </citation>
    <scope>NUCLEOTIDE SEQUENCE [LARGE SCALE GENOMIC DNA]</scope>
</reference>
<evidence type="ECO:0000256" key="1">
    <source>
        <dbReference type="ARBA" id="ARBA00022723"/>
    </source>
</evidence>
<dbReference type="InterPro" id="IPR002048">
    <property type="entry name" value="EF_hand_dom"/>
</dbReference>
<feature type="domain" description="EF-hand" evidence="4">
    <location>
        <begin position="1079"/>
        <end position="1114"/>
    </location>
</feature>
<evidence type="ECO:0000313" key="5">
    <source>
        <dbReference type="EMBL" id="CAI4014470.1"/>
    </source>
</evidence>
<dbReference type="AlphaFoldDB" id="A0A9P1GI08"/>
<dbReference type="PROSITE" id="PS50222">
    <property type="entry name" value="EF_HAND_2"/>
    <property type="match status" value="3"/>
</dbReference>
<dbReference type="Gene3D" id="1.10.238.10">
    <property type="entry name" value="EF-hand"/>
    <property type="match status" value="4"/>
</dbReference>
<keyword evidence="1" id="KW-0479">Metal-binding</keyword>
<dbReference type="EMBL" id="CAMXCT010006357">
    <property type="protein sequence ID" value="CAI4014470.1"/>
    <property type="molecule type" value="Genomic_DNA"/>
</dbReference>
<keyword evidence="7" id="KW-1185">Reference proteome</keyword>
<dbReference type="PANTHER" id="PTHR34524:SF6">
    <property type="entry name" value="CALCYPHOSINE LIKE"/>
    <property type="match status" value="1"/>
</dbReference>
<evidence type="ECO:0000256" key="2">
    <source>
        <dbReference type="ARBA" id="ARBA00022737"/>
    </source>
</evidence>
<gene>
    <name evidence="5" type="ORF">C1SCF055_LOCUS39372</name>
</gene>
<accession>A0A9P1GI08</accession>
<dbReference type="GO" id="GO:0005509">
    <property type="term" value="F:calcium ion binding"/>
    <property type="evidence" value="ECO:0007669"/>
    <property type="project" value="InterPro"/>
</dbReference>
<comment type="caution">
    <text evidence="5">The sequence shown here is derived from an EMBL/GenBank/DDBJ whole genome shotgun (WGS) entry which is preliminary data.</text>
</comment>
<dbReference type="OrthoDB" id="428835at2759"/>
<keyword evidence="3" id="KW-0106">Calcium</keyword>
<proteinExistence type="predicted"/>
<dbReference type="InterPro" id="IPR011992">
    <property type="entry name" value="EF-hand-dom_pair"/>
</dbReference>
<feature type="domain" description="EF-hand" evidence="4">
    <location>
        <begin position="723"/>
        <end position="758"/>
    </location>
</feature>
<feature type="domain" description="EF-hand" evidence="4">
    <location>
        <begin position="883"/>
        <end position="918"/>
    </location>
</feature>
<organism evidence="5">
    <name type="scientific">Cladocopium goreaui</name>
    <dbReference type="NCBI Taxonomy" id="2562237"/>
    <lineage>
        <taxon>Eukaryota</taxon>
        <taxon>Sar</taxon>
        <taxon>Alveolata</taxon>
        <taxon>Dinophyceae</taxon>
        <taxon>Suessiales</taxon>
        <taxon>Symbiodiniaceae</taxon>
        <taxon>Cladocopium</taxon>
    </lineage>
</organism>
<dbReference type="Proteomes" id="UP001152797">
    <property type="component" value="Unassembled WGS sequence"/>
</dbReference>
<dbReference type="PROSITE" id="PS00018">
    <property type="entry name" value="EF_HAND_1"/>
    <property type="match status" value="3"/>
</dbReference>
<keyword evidence="2" id="KW-0677">Repeat</keyword>
<protein>
    <submittedName>
        <fullName evidence="6">F-box protein At2g41170</fullName>
    </submittedName>
</protein>
<dbReference type="SUPFAM" id="SSF47473">
    <property type="entry name" value="EF-hand"/>
    <property type="match status" value="2"/>
</dbReference>
<dbReference type="InterPro" id="IPR051581">
    <property type="entry name" value="Ca-bind"/>
</dbReference>
<evidence type="ECO:0000313" key="7">
    <source>
        <dbReference type="Proteomes" id="UP001152797"/>
    </source>
</evidence>
<dbReference type="Pfam" id="PF13202">
    <property type="entry name" value="EF-hand_5"/>
    <property type="match status" value="1"/>
</dbReference>
<evidence type="ECO:0000256" key="3">
    <source>
        <dbReference type="ARBA" id="ARBA00022837"/>
    </source>
</evidence>
<dbReference type="EMBL" id="CAMXCT020006357">
    <property type="protein sequence ID" value="CAL1167845.1"/>
    <property type="molecule type" value="Genomic_DNA"/>
</dbReference>
<dbReference type="EMBL" id="CAMXCT030006357">
    <property type="protein sequence ID" value="CAL4801782.1"/>
    <property type="molecule type" value="Genomic_DNA"/>
</dbReference>
<evidence type="ECO:0000313" key="6">
    <source>
        <dbReference type="EMBL" id="CAL4801782.1"/>
    </source>
</evidence>
<dbReference type="SMART" id="SM00054">
    <property type="entry name" value="EFh"/>
    <property type="match status" value="6"/>
</dbReference>
<sequence>MGANFSGGPLAVEPSYDVSLYDADAKYPDAASPCKTEQNSLDLNHPAPSGLVIVHDGAWETYREDFTIQLKGFGGFEFWQGVRSRDDFERLREVFEMECGTFGAGSMGHLPKRPEFIQMNHWKWACYLRETRSGLQRWLDTAIRTKLCDRMLWRHLLLNQANFQVQAADAAWLDLAHAVLGLPTMMNIMSFLEEPADVARLCYLSAGWICHSTAPYCPKQWETMYADRWPAFHEAQKYVSDLSRSEVDWKSMYWHTLAGQFETVLEAYDREKKLGFAMSCMLAKVTWDSHINCYIAKYVSASQVLPEKIPYHEGYRLRFCPPSARTLKPELVPPQASELYGYRVLEGVPDLKIGQGLELQWKMQQGSPFGWWFGTVESVERDAGGSRAKVTMIFDHFPATSRWRRLQIIIGDGVVRQCAIGGWHGGVRAVTEAEKKDAGQAIHSHPMFANCDALDAPGNRVDSATPLIQMPHDICDMASHRTDLVQTWPEDAIRRASFVKRLVAREEAPDFKCFLCTKHRTFLAQCALFRSYRIEHCKEVRVPDDLFHVFAGRGQPLGHAEVATPRLNPQNSQDAKEFWLLRFQAFTWRLASHYKASSAGGLGGWWLLKYELGQVEKSRKGQWNVGHDALSSACIWLDNVAREGKRVGDRQTEQAVVYRGDMTLKEFKKLNEPTRRLIANAGALPARQLLKVGRSDEALFEPLTKEERDMKVILQMISEKAAQRFGSIRDALRHLDSDCDGSVDRSEVRHFFRSYNVTEEVADKFFDFLDEEKRGELDYGKVVNFLRPFLEGAINGTPLTARDLTKGKGAPDFVMEEMLEATVEGEKKLASFDSQFEATLRLLAQKVIDRFGSTAAAFRHVDLDRNGIMTRNETRFLFRLVNFSEELADQFHDSVDTNGSGEISLQEFYTSLAPYVEIQERPVPKRQDFILKPDTPETPEPLTSRAVSKEWTKHVQPAQRVELRRLMQDIGDKLQLKFKHVRDAFRPLNLQRLGKINREEMRSFFRGFGHPKDVADRVFDLLQDKAGEVEYAVFMSHFESVLGRDFRQLTQAPIIALEDPLASREVDGTIEAFKAFLMTKCRNLQEAYRILDYDKDGKVSCQEMRNFAKRLGVSARASDQLFFALDVDKIGWINYLQFTRMFPETWDQPEPGPARAWATPRGP</sequence>
<dbReference type="InterPro" id="IPR018247">
    <property type="entry name" value="EF_Hand_1_Ca_BS"/>
</dbReference>
<dbReference type="PANTHER" id="PTHR34524">
    <property type="entry name" value="CALCYPHOSIN"/>
    <property type="match status" value="1"/>
</dbReference>
<dbReference type="CDD" id="cd00051">
    <property type="entry name" value="EFh"/>
    <property type="match status" value="2"/>
</dbReference>
<evidence type="ECO:0000259" key="4">
    <source>
        <dbReference type="PROSITE" id="PS50222"/>
    </source>
</evidence>